<dbReference type="Pfam" id="PF07916">
    <property type="entry name" value="TraG_N"/>
    <property type="match status" value="1"/>
</dbReference>
<feature type="transmembrane region" description="Helical" evidence="1">
    <location>
        <begin position="437"/>
        <end position="459"/>
    </location>
</feature>
<evidence type="ECO:0000256" key="1">
    <source>
        <dbReference type="SAM" id="Phobius"/>
    </source>
</evidence>
<evidence type="ECO:0000259" key="2">
    <source>
        <dbReference type="Pfam" id="PF07916"/>
    </source>
</evidence>
<dbReference type="InterPro" id="IPR012931">
    <property type="entry name" value="TraG_N_Proteobacteria"/>
</dbReference>
<dbReference type="EMBL" id="CP037867">
    <property type="protein sequence ID" value="QBM28297.1"/>
    <property type="molecule type" value="Genomic_DNA"/>
</dbReference>
<proteinExistence type="predicted"/>
<protein>
    <recommendedName>
        <fullName evidence="2">TraG N-terminal Proteobacteria domain-containing protein</fullName>
    </recommendedName>
</protein>
<name>A0A4P6WXE6_HYDPS</name>
<organism evidence="3 4">
    <name type="scientific">Hydrogenophaga pseudoflava</name>
    <name type="common">Pseudomonas carboxydoflava</name>
    <dbReference type="NCBI Taxonomy" id="47421"/>
    <lineage>
        <taxon>Bacteria</taxon>
        <taxon>Pseudomonadati</taxon>
        <taxon>Pseudomonadota</taxon>
        <taxon>Betaproteobacteria</taxon>
        <taxon>Burkholderiales</taxon>
        <taxon>Comamonadaceae</taxon>
        <taxon>Hydrogenophaga</taxon>
    </lineage>
</organism>
<dbReference type="AlphaFoldDB" id="A0A4P6WXE6"/>
<sequence length="545" mass="59688">MQLDSYLEIFTTMYGWAFANIIGEALTGTGLVVLPFMVMAFNAWRQAKEQGAEQIGVFGLVDSIGTQLIVGLFVFMTCFATSPLTSLHSINLRYQPPPTALEPNPPEVSRDSGTGSTYDAALVDAIDGSMSNVSGSLAHVPAWWMTVLAISSGMNHSIKAGLNASQSELRAVEELARIATIEDPRLLHNIQRFYSECFVPAQSRFIQMDPADLTAAGRAIIATTNTEYGPDDTGWMGSQLFRTEPGFYSDMRSVNPVTGFAVDFGRDVDYYNPSSGEPLPFEGFANPDWGRPTCREWWEDTRIGLREAMITHSSDWQALWGRARTLFSSEDRTKDELARLAQVKANPMFVDPTQALGDRWYQNARISDPAGIADGVARTAGGVLSNVGLGIVSLLSYITSGPLKNGLLMMQALILMGMYMFLPLVTFFSGYNLKVMLYGAIGVFTVKFWGALWAITVWVDAHLIRAMYPVGSFTLTDIFGSAMQGHKRMLLNLLMLGMFIGLPLLWTGMMAWIGININASLTDIVKGADGTARNITSSSAGRGRR</sequence>
<feature type="transmembrane region" description="Helical" evidence="1">
    <location>
        <begin position="16"/>
        <end position="43"/>
    </location>
</feature>
<feature type="transmembrane region" description="Helical" evidence="1">
    <location>
        <begin position="412"/>
        <end position="431"/>
    </location>
</feature>
<keyword evidence="1" id="KW-0472">Membrane</keyword>
<feature type="transmembrane region" description="Helical" evidence="1">
    <location>
        <begin position="55"/>
        <end position="76"/>
    </location>
</feature>
<dbReference type="Proteomes" id="UP000293912">
    <property type="component" value="Chromosome"/>
</dbReference>
<evidence type="ECO:0000313" key="3">
    <source>
        <dbReference type="EMBL" id="QBM28297.1"/>
    </source>
</evidence>
<feature type="transmembrane region" description="Helical" evidence="1">
    <location>
        <begin position="493"/>
        <end position="515"/>
    </location>
</feature>
<gene>
    <name evidence="3" type="ORF">HPF_11410</name>
</gene>
<feature type="domain" description="TraG N-terminal Proteobacteria" evidence="2">
    <location>
        <begin position="8"/>
        <end position="530"/>
    </location>
</feature>
<dbReference type="RefSeq" id="WP_133156654.1">
    <property type="nucleotide sequence ID" value="NZ_CP037867.1"/>
</dbReference>
<keyword evidence="1" id="KW-0812">Transmembrane</keyword>
<reference evidence="3 4" key="1">
    <citation type="submission" date="2019-03" db="EMBL/GenBank/DDBJ databases">
        <authorList>
            <person name="Sebastian G."/>
            <person name="Baumann P."/>
            <person name="Ruckert C."/>
            <person name="Kalinowski J."/>
            <person name="Nebel B."/>
            <person name="Takors R."/>
            <person name="Blombach B."/>
        </authorList>
    </citation>
    <scope>NUCLEOTIDE SEQUENCE [LARGE SCALE GENOMIC DNA]</scope>
    <source>
        <strain evidence="3 4">DSM 1084</strain>
    </source>
</reference>
<keyword evidence="1" id="KW-1133">Transmembrane helix</keyword>
<evidence type="ECO:0000313" key="4">
    <source>
        <dbReference type="Proteomes" id="UP000293912"/>
    </source>
</evidence>
<dbReference type="KEGG" id="hpse:HPF_11410"/>
<accession>A0A4P6WXE6</accession>
<keyword evidence="4" id="KW-1185">Reference proteome</keyword>